<dbReference type="GO" id="GO:0022857">
    <property type="term" value="F:transmembrane transporter activity"/>
    <property type="evidence" value="ECO:0007669"/>
    <property type="project" value="UniProtKB-UniRule"/>
</dbReference>
<dbReference type="RefSeq" id="WP_050531780.1">
    <property type="nucleotide sequence ID" value="NZ_AQQZ01000007.1"/>
</dbReference>
<gene>
    <name evidence="11" type="ORF">ATO11_15310</name>
</gene>
<accession>A0A0L1JM84</accession>
<feature type="transmembrane region" description="Helical" evidence="9">
    <location>
        <begin position="139"/>
        <end position="161"/>
    </location>
</feature>
<keyword evidence="2 9" id="KW-0813">Transport</keyword>
<evidence type="ECO:0000256" key="5">
    <source>
        <dbReference type="ARBA" id="ARBA00022692"/>
    </source>
</evidence>
<evidence type="ECO:0000313" key="11">
    <source>
        <dbReference type="EMBL" id="KNG92832.1"/>
    </source>
</evidence>
<dbReference type="EMBL" id="AQQZ01000007">
    <property type="protein sequence ID" value="KNG92832.1"/>
    <property type="molecule type" value="Genomic_DNA"/>
</dbReference>
<evidence type="ECO:0000256" key="8">
    <source>
        <dbReference type="ARBA" id="ARBA00038436"/>
    </source>
</evidence>
<dbReference type="STRING" id="1317121.ATO11_15310"/>
<evidence type="ECO:0000313" key="12">
    <source>
        <dbReference type="Proteomes" id="UP000036938"/>
    </source>
</evidence>
<comment type="subunit">
    <text evidence="9">The complex comprises the extracytoplasmic solute receptor protein and the two transmembrane proteins.</text>
</comment>
<comment type="function">
    <text evidence="9">Part of the tripartite ATP-independent periplasmic (TRAP) transport system.</text>
</comment>
<dbReference type="Pfam" id="PF04290">
    <property type="entry name" value="DctQ"/>
    <property type="match status" value="1"/>
</dbReference>
<evidence type="ECO:0000259" key="10">
    <source>
        <dbReference type="Pfam" id="PF04290"/>
    </source>
</evidence>
<evidence type="ECO:0000256" key="1">
    <source>
        <dbReference type="ARBA" id="ARBA00004429"/>
    </source>
</evidence>
<comment type="caution">
    <text evidence="11">The sequence shown here is derived from an EMBL/GenBank/DDBJ whole genome shotgun (WGS) entry which is preliminary data.</text>
</comment>
<evidence type="ECO:0000256" key="3">
    <source>
        <dbReference type="ARBA" id="ARBA00022475"/>
    </source>
</evidence>
<dbReference type="InterPro" id="IPR007387">
    <property type="entry name" value="TRAP_DctQ"/>
</dbReference>
<evidence type="ECO:0000256" key="2">
    <source>
        <dbReference type="ARBA" id="ARBA00022448"/>
    </source>
</evidence>
<keyword evidence="12" id="KW-1185">Reference proteome</keyword>
<keyword evidence="3" id="KW-1003">Cell membrane</keyword>
<organism evidence="11 12">
    <name type="scientific">Pseudaestuariivita atlantica</name>
    <dbReference type="NCBI Taxonomy" id="1317121"/>
    <lineage>
        <taxon>Bacteria</taxon>
        <taxon>Pseudomonadati</taxon>
        <taxon>Pseudomonadota</taxon>
        <taxon>Alphaproteobacteria</taxon>
        <taxon>Rhodobacterales</taxon>
        <taxon>Paracoccaceae</taxon>
        <taxon>Pseudaestuariivita</taxon>
    </lineage>
</organism>
<dbReference type="AlphaFoldDB" id="A0A0L1JM84"/>
<dbReference type="GO" id="GO:0005886">
    <property type="term" value="C:plasma membrane"/>
    <property type="evidence" value="ECO:0007669"/>
    <property type="project" value="UniProtKB-SubCell"/>
</dbReference>
<keyword evidence="6 9" id="KW-1133">Transmembrane helix</keyword>
<keyword evidence="5 9" id="KW-0812">Transmembrane</keyword>
<dbReference type="PANTHER" id="PTHR35011">
    <property type="entry name" value="2,3-DIKETO-L-GULONATE TRAP TRANSPORTER SMALL PERMEASE PROTEIN YIAM"/>
    <property type="match status" value="1"/>
</dbReference>
<sequence>MELVVLDKLRSLNRRIAILTGIVLLVCAGVVLLDIILRRLGSSFGGTDEISGYVMAIATSWGMSFTLLELGHVRIDILRSRTGQLGRAVFDLFSMTVVAATVTLIAVKCWPVLARSLANSSRANTPLETPLAWVQTPWFAGWIWFAVVSWLTLIAAVLLVVKGRFEQSEAAIGCFGEGEEALK</sequence>
<feature type="transmembrane region" description="Helical" evidence="9">
    <location>
        <begin position="16"/>
        <end position="38"/>
    </location>
</feature>
<protein>
    <recommendedName>
        <fullName evidence="9">TRAP transporter small permease protein</fullName>
    </recommendedName>
</protein>
<feature type="domain" description="Tripartite ATP-independent periplasmic transporters DctQ component" evidence="10">
    <location>
        <begin position="28"/>
        <end position="154"/>
    </location>
</feature>
<comment type="similarity">
    <text evidence="8 9">Belongs to the TRAP transporter small permease family.</text>
</comment>
<evidence type="ECO:0000256" key="9">
    <source>
        <dbReference type="RuleBase" id="RU369079"/>
    </source>
</evidence>
<evidence type="ECO:0000256" key="4">
    <source>
        <dbReference type="ARBA" id="ARBA00022519"/>
    </source>
</evidence>
<dbReference type="InterPro" id="IPR055348">
    <property type="entry name" value="DctQ"/>
</dbReference>
<dbReference type="PATRIC" id="fig|1317121.7.peg.3787"/>
<keyword evidence="4 9" id="KW-0997">Cell inner membrane</keyword>
<feature type="transmembrane region" description="Helical" evidence="9">
    <location>
        <begin position="89"/>
        <end position="113"/>
    </location>
</feature>
<evidence type="ECO:0000256" key="7">
    <source>
        <dbReference type="ARBA" id="ARBA00023136"/>
    </source>
</evidence>
<dbReference type="Proteomes" id="UP000036938">
    <property type="component" value="Unassembled WGS sequence"/>
</dbReference>
<name>A0A0L1JM84_9RHOB</name>
<dbReference type="OrthoDB" id="6160477at2"/>
<reference evidence="11 12" key="1">
    <citation type="journal article" date="2015" name="Int. J. Syst. Evol. Microbiol.">
        <title>Aestuariivita atlantica sp. nov., isolated from deep sea sediment of the Atlantic Ocean.</title>
        <authorList>
            <person name="Li G."/>
            <person name="Lai Q."/>
            <person name="Du Y."/>
            <person name="Liu X."/>
            <person name="Sun F."/>
            <person name="Shao Z."/>
        </authorList>
    </citation>
    <scope>NUCLEOTIDE SEQUENCE [LARGE SCALE GENOMIC DNA]</scope>
    <source>
        <strain evidence="11 12">22II-S11-z3</strain>
    </source>
</reference>
<comment type="subcellular location">
    <subcellularLocation>
        <location evidence="1 9">Cell inner membrane</location>
        <topology evidence="1 9">Multi-pass membrane protein</topology>
    </subcellularLocation>
</comment>
<keyword evidence="7 9" id="KW-0472">Membrane</keyword>
<proteinExistence type="inferred from homology"/>
<evidence type="ECO:0000256" key="6">
    <source>
        <dbReference type="ARBA" id="ARBA00022989"/>
    </source>
</evidence>
<feature type="transmembrane region" description="Helical" evidence="9">
    <location>
        <begin position="50"/>
        <end position="68"/>
    </location>
</feature>